<dbReference type="Proteomes" id="UP001596091">
    <property type="component" value="Unassembled WGS sequence"/>
</dbReference>
<name>A0ABW1EK82_9BACT</name>
<dbReference type="Pfam" id="PF14559">
    <property type="entry name" value="TPR_19"/>
    <property type="match status" value="1"/>
</dbReference>
<dbReference type="PROSITE" id="PS50005">
    <property type="entry name" value="TPR"/>
    <property type="match status" value="1"/>
</dbReference>
<dbReference type="RefSeq" id="WP_263340669.1">
    <property type="nucleotide sequence ID" value="NZ_JAGSYH010000006.1"/>
</dbReference>
<dbReference type="PANTHER" id="PTHR12558:SF33">
    <property type="entry name" value="BLL7664 PROTEIN"/>
    <property type="match status" value="1"/>
</dbReference>
<keyword evidence="3" id="KW-0812">Transmembrane</keyword>
<dbReference type="NCBIfam" id="NF047558">
    <property type="entry name" value="TPR_END_plus"/>
    <property type="match status" value="1"/>
</dbReference>
<evidence type="ECO:0000313" key="5">
    <source>
        <dbReference type="Proteomes" id="UP001596091"/>
    </source>
</evidence>
<sequence>MGEPTFEIPLARKAAERRLNSWKEIAAYLSRDVTTVQRWEKREGMPVHRHQHDKRGSVYAMTSELDAWIESRRLRVEGLDSRPEDEFESKPEIETPSIPQNRRTSPRVRRTGLWFVLGALVCLCLLPALLTTVRLVARYRETGKAPARIQSIAVLPLRNLSGDPAQEYLADGITDALIGRLSEIHDLRVISHTSVMRFRNPQQSVPEIARALGVDAVVEGSVIRDGSRIRVTAQLIRGATDAHFWSESYDREMRDVLTLESEVAQLVAEKVEVTVTGEERQRLAAVRSVAPEVYESYLRGKFVLTHESGKAAMEQCIAYFEDAIHRDSTFAPAYLGMAEAYDQLGTVFDGVPPAETRPKAVSFGRQALALDPNLVDAHVVLANVFQKQWQWSDAESEYRRALEVNPNGAFAHLGFALWLSCQGRTDEAVAWIQRARALDPVAVSGGDVSWILFQAHRYGEAIRESRSTLAIQPDDATTLTGLGFSLVANGQALDAIPVLEKAVSLSKGSPATTGVLIRAYAHAGRRGDALRLLAELKQRRKAGYVPAAAFVNAYLGLGDNEQAFYWLEQAYKEQSNILQFVKTHPYFDPIRSDHRFVELIHRVGLG</sequence>
<protein>
    <submittedName>
        <fullName evidence="4">Tetratricopeptide repeat protein</fullName>
    </submittedName>
</protein>
<accession>A0ABW1EK82</accession>
<dbReference type="PANTHER" id="PTHR12558">
    <property type="entry name" value="CELL DIVISION CYCLE 16,23,27"/>
    <property type="match status" value="1"/>
</dbReference>
<evidence type="ECO:0000256" key="2">
    <source>
        <dbReference type="SAM" id="MobiDB-lite"/>
    </source>
</evidence>
<evidence type="ECO:0000313" key="4">
    <source>
        <dbReference type="EMBL" id="MFC5864182.1"/>
    </source>
</evidence>
<dbReference type="Gene3D" id="3.40.50.10610">
    <property type="entry name" value="ABC-type transport auxiliary lipoprotein component"/>
    <property type="match status" value="1"/>
</dbReference>
<dbReference type="InterPro" id="IPR011990">
    <property type="entry name" value="TPR-like_helical_dom_sf"/>
</dbReference>
<evidence type="ECO:0000256" key="1">
    <source>
        <dbReference type="PROSITE-ProRule" id="PRU00339"/>
    </source>
</evidence>
<dbReference type="SMART" id="SM00028">
    <property type="entry name" value="TPR"/>
    <property type="match status" value="3"/>
</dbReference>
<feature type="region of interest" description="Disordered" evidence="2">
    <location>
        <begin position="80"/>
        <end position="104"/>
    </location>
</feature>
<keyword evidence="3" id="KW-1133">Transmembrane helix</keyword>
<keyword evidence="3" id="KW-0472">Membrane</keyword>
<keyword evidence="5" id="KW-1185">Reference proteome</keyword>
<dbReference type="Gene3D" id="1.25.40.10">
    <property type="entry name" value="Tetratricopeptide repeat domain"/>
    <property type="match status" value="2"/>
</dbReference>
<feature type="repeat" description="TPR" evidence="1">
    <location>
        <begin position="375"/>
        <end position="408"/>
    </location>
</feature>
<feature type="compositionally biased region" description="Basic and acidic residues" evidence="2">
    <location>
        <begin position="80"/>
        <end position="93"/>
    </location>
</feature>
<feature type="transmembrane region" description="Helical" evidence="3">
    <location>
        <begin position="112"/>
        <end position="130"/>
    </location>
</feature>
<reference evidence="5" key="1">
    <citation type="journal article" date="2019" name="Int. J. Syst. Evol. Microbiol.">
        <title>The Global Catalogue of Microorganisms (GCM) 10K type strain sequencing project: providing services to taxonomists for standard genome sequencing and annotation.</title>
        <authorList>
            <consortium name="The Broad Institute Genomics Platform"/>
            <consortium name="The Broad Institute Genome Sequencing Center for Infectious Disease"/>
            <person name="Wu L."/>
            <person name="Ma J."/>
        </authorList>
    </citation>
    <scope>NUCLEOTIDE SEQUENCE [LARGE SCALE GENOMIC DNA]</scope>
    <source>
        <strain evidence="5">JCM 4087</strain>
    </source>
</reference>
<dbReference type="SUPFAM" id="SSF46955">
    <property type="entry name" value="Putative DNA-binding domain"/>
    <property type="match status" value="1"/>
</dbReference>
<dbReference type="InterPro" id="IPR009061">
    <property type="entry name" value="DNA-bd_dom_put_sf"/>
</dbReference>
<dbReference type="InterPro" id="IPR036388">
    <property type="entry name" value="WH-like_DNA-bd_sf"/>
</dbReference>
<dbReference type="EMBL" id="JBHSPH010000008">
    <property type="protein sequence ID" value="MFC5864182.1"/>
    <property type="molecule type" value="Genomic_DNA"/>
</dbReference>
<dbReference type="InterPro" id="IPR019734">
    <property type="entry name" value="TPR_rpt"/>
</dbReference>
<proteinExistence type="predicted"/>
<gene>
    <name evidence="4" type="ORF">ACFPT7_17885</name>
</gene>
<dbReference type="Gene3D" id="1.10.10.10">
    <property type="entry name" value="Winged helix-like DNA-binding domain superfamily/Winged helix DNA-binding domain"/>
    <property type="match status" value="1"/>
</dbReference>
<evidence type="ECO:0000256" key="3">
    <source>
        <dbReference type="SAM" id="Phobius"/>
    </source>
</evidence>
<organism evidence="4 5">
    <name type="scientific">Acidicapsa dinghuensis</name>
    <dbReference type="NCBI Taxonomy" id="2218256"/>
    <lineage>
        <taxon>Bacteria</taxon>
        <taxon>Pseudomonadati</taxon>
        <taxon>Acidobacteriota</taxon>
        <taxon>Terriglobia</taxon>
        <taxon>Terriglobales</taxon>
        <taxon>Acidobacteriaceae</taxon>
        <taxon>Acidicapsa</taxon>
    </lineage>
</organism>
<comment type="caution">
    <text evidence="4">The sequence shown here is derived from an EMBL/GenBank/DDBJ whole genome shotgun (WGS) entry which is preliminary data.</text>
</comment>
<dbReference type="SUPFAM" id="SSF48452">
    <property type="entry name" value="TPR-like"/>
    <property type="match status" value="2"/>
</dbReference>
<keyword evidence="1" id="KW-0802">TPR repeat</keyword>